<feature type="coiled-coil region" evidence="1">
    <location>
        <begin position="531"/>
        <end position="558"/>
    </location>
</feature>
<feature type="transmembrane region" description="Helical" evidence="2">
    <location>
        <begin position="365"/>
        <end position="385"/>
    </location>
</feature>
<dbReference type="GO" id="GO:0005737">
    <property type="term" value="C:cytoplasm"/>
    <property type="evidence" value="ECO:0007669"/>
    <property type="project" value="TreeGrafter"/>
</dbReference>
<comment type="caution">
    <text evidence="3">The sequence shown here is derived from an EMBL/GenBank/DDBJ whole genome shotgun (WGS) entry which is preliminary data.</text>
</comment>
<feature type="transmembrane region" description="Helical" evidence="2">
    <location>
        <begin position="294"/>
        <end position="313"/>
    </location>
</feature>
<dbReference type="GO" id="GO:0031293">
    <property type="term" value="P:membrane protein intracellular domain proteolysis"/>
    <property type="evidence" value="ECO:0007669"/>
    <property type="project" value="TreeGrafter"/>
</dbReference>
<dbReference type="GO" id="GO:0016020">
    <property type="term" value="C:membrane"/>
    <property type="evidence" value="ECO:0007669"/>
    <property type="project" value="InterPro"/>
</dbReference>
<dbReference type="PANTHER" id="PTHR13325:SF3">
    <property type="entry name" value="MEMBRANE-BOUND TRANSCRIPTION FACTOR SITE-2 PROTEASE"/>
    <property type="match status" value="1"/>
</dbReference>
<dbReference type="Gene3D" id="1.10.10.1150">
    <property type="entry name" value="Coenzyme PQQ synthesis protein D (PqqD)"/>
    <property type="match status" value="1"/>
</dbReference>
<keyword evidence="3" id="KW-0482">Metalloprotease</keyword>
<dbReference type="Proteomes" id="UP000295765">
    <property type="component" value="Unassembled WGS sequence"/>
</dbReference>
<evidence type="ECO:0000313" key="3">
    <source>
        <dbReference type="EMBL" id="TCO80770.1"/>
    </source>
</evidence>
<gene>
    <name evidence="3" type="ORF">EV699_112106</name>
</gene>
<dbReference type="EMBL" id="SLWY01000012">
    <property type="protein sequence ID" value="TCO80770.1"/>
    <property type="molecule type" value="Genomic_DNA"/>
</dbReference>
<evidence type="ECO:0000256" key="1">
    <source>
        <dbReference type="SAM" id="Coils"/>
    </source>
</evidence>
<dbReference type="InterPro" id="IPR008792">
    <property type="entry name" value="PQQD"/>
</dbReference>
<accession>A0A4V2SCU9</accession>
<dbReference type="GO" id="GO:0004222">
    <property type="term" value="F:metalloendopeptidase activity"/>
    <property type="evidence" value="ECO:0007669"/>
    <property type="project" value="InterPro"/>
</dbReference>
<evidence type="ECO:0000313" key="4">
    <source>
        <dbReference type="Proteomes" id="UP000295765"/>
    </source>
</evidence>
<keyword evidence="4" id="KW-1185">Reference proteome</keyword>
<organism evidence="3 4">
    <name type="scientific">Plasticicumulans lactativorans</name>
    <dbReference type="NCBI Taxonomy" id="1133106"/>
    <lineage>
        <taxon>Bacteria</taxon>
        <taxon>Pseudomonadati</taxon>
        <taxon>Pseudomonadota</taxon>
        <taxon>Gammaproteobacteria</taxon>
        <taxon>Candidatus Competibacteraceae</taxon>
        <taxon>Plasticicumulans</taxon>
    </lineage>
</organism>
<keyword evidence="2" id="KW-1133">Transmembrane helix</keyword>
<keyword evidence="3" id="KW-0378">Hydrolase</keyword>
<name>A0A4V2SCU9_9GAMM</name>
<feature type="transmembrane region" description="Helical" evidence="2">
    <location>
        <begin position="195"/>
        <end position="214"/>
    </location>
</feature>
<feature type="transmembrane region" description="Helical" evidence="2">
    <location>
        <begin position="433"/>
        <end position="451"/>
    </location>
</feature>
<dbReference type="PANTHER" id="PTHR13325">
    <property type="entry name" value="PROTEASE M50 MEMBRANE-BOUND TRANSCRIPTION FACTOR SITE 2 PROTEASE"/>
    <property type="match status" value="1"/>
</dbReference>
<dbReference type="Pfam" id="PF05402">
    <property type="entry name" value="PqqD"/>
    <property type="match status" value="1"/>
</dbReference>
<keyword evidence="1" id="KW-0175">Coiled coil</keyword>
<keyword evidence="2" id="KW-0472">Membrane</keyword>
<dbReference type="AlphaFoldDB" id="A0A4V2SCU9"/>
<feature type="transmembrane region" description="Helical" evidence="2">
    <location>
        <begin position="261"/>
        <end position="282"/>
    </location>
</feature>
<feature type="transmembrane region" description="Helical" evidence="2">
    <location>
        <begin position="391"/>
        <end position="412"/>
    </location>
</feature>
<reference evidence="3 4" key="1">
    <citation type="submission" date="2019-03" db="EMBL/GenBank/DDBJ databases">
        <title>Genomic Encyclopedia of Type Strains, Phase IV (KMG-IV): sequencing the most valuable type-strain genomes for metagenomic binning, comparative biology and taxonomic classification.</title>
        <authorList>
            <person name="Goeker M."/>
        </authorList>
    </citation>
    <scope>NUCLEOTIDE SEQUENCE [LARGE SCALE GENOMIC DNA]</scope>
    <source>
        <strain evidence="3 4">DSM 25287</strain>
    </source>
</reference>
<dbReference type="OrthoDB" id="9759690at2"/>
<dbReference type="InterPro" id="IPR001193">
    <property type="entry name" value="MBTPS2"/>
</dbReference>
<dbReference type="InterPro" id="IPR041881">
    <property type="entry name" value="PqqD_sf"/>
</dbReference>
<keyword evidence="2" id="KW-0812">Transmembrane</keyword>
<feature type="transmembrane region" description="Helical" evidence="2">
    <location>
        <begin position="165"/>
        <end position="183"/>
    </location>
</feature>
<evidence type="ECO:0000256" key="2">
    <source>
        <dbReference type="SAM" id="Phobius"/>
    </source>
</evidence>
<feature type="transmembrane region" description="Helical" evidence="2">
    <location>
        <begin position="234"/>
        <end position="254"/>
    </location>
</feature>
<protein>
    <submittedName>
        <fullName evidence="3">Putative peptide zinc metalloprotease protein</fullName>
    </submittedName>
</protein>
<sequence>MICAMTPGLLSTHWYRVAGLRPRLRGHVRIHRHVYRGQVWYVVEDRVAGKYYRFNPASYRVICLLDGRRDMDTVWARLTEQLADDTPAQDEVVNLLGQLHTADLIQCDVNPDVAELFERRARQRRRQFMSRYLNPIALRFPLWDPDAFIGRLVRGLGCCGGGRVLFVWLAVVLPALLLVPPYWPDLTENFTEQLLAFDNVLLIAVVFPLVKALHELGHGIAVKARGGDVHEMGIMLLAFFPVPYVDASGASAFVKKADRMLVGAAGMLTELFIAALAFYLWVLLEPGFVRSLTYNVIVLASVTTVAFNANPLLRYDGYYVLLDGIEIPNLGTRSNQYWRHLADRYLFGIRTSEPPPATAGERRWFLGYAPLAFAYRMFVALFIALFVAEQYFFVGVVLALWGLAANLALPLYRGAAALLRDPRYALRAGRVRAVLGAAGAGVLLLLFVLPVPHHTHAEGVVWLPEQAILRAQESGFVEHVLVDPGQTLALGAAVLEAVNPTLAADIAVQAAKVEEVHVRRDAAWGVNPARASQLGEELRREQAALERLQDDARRLTLCAGAHGVLLLERAPDLPGRFLRKGDVVGYVVGEYLPLARVVVPQAEADQVRLATRAVDIKLPQDLGTTWPARLIRQVPKAARDLPSPVLGQGGGGEIIVDPRDQRLTRTLESLFEFELELPRTAAAGYIGSHVHVRFEHPAEPIGQRLWRSLRRLFMSRFHV</sequence>
<proteinExistence type="predicted"/>
<keyword evidence="3" id="KW-0645">Protease</keyword>